<dbReference type="Proteomes" id="UP000756132">
    <property type="component" value="Chromosome 9"/>
</dbReference>
<proteinExistence type="predicted"/>
<reference evidence="2" key="1">
    <citation type="submission" date="2021-12" db="EMBL/GenBank/DDBJ databases">
        <authorList>
            <person name="Zaccaron A."/>
            <person name="Stergiopoulos I."/>
        </authorList>
    </citation>
    <scope>NUCLEOTIDE SEQUENCE</scope>
    <source>
        <strain evidence="2">Race5_Kim</strain>
    </source>
</reference>
<dbReference type="OMA" id="YYIGHTV"/>
<feature type="transmembrane region" description="Helical" evidence="1">
    <location>
        <begin position="21"/>
        <end position="40"/>
    </location>
</feature>
<keyword evidence="1" id="KW-1133">Transmembrane helix</keyword>
<evidence type="ECO:0000313" key="2">
    <source>
        <dbReference type="EMBL" id="UJO22087.1"/>
    </source>
</evidence>
<evidence type="ECO:0008006" key="4">
    <source>
        <dbReference type="Google" id="ProtNLM"/>
    </source>
</evidence>
<dbReference type="KEGG" id="ffu:CLAFUR5_08938"/>
<sequence>MPGNKVTKMPSGTTLFQQMKPLAITAAVIFLALPIIYVGIEYTTSLAFIESYSYIKNHTSDLGIPYAYTDPLTNLQTYSYKAQLMRLNFVVNGFLYYIGHTVLLQATTPLTGGRYNLPRAAVSVIYCLGIVLVAAVPGGPGEKQDGKAVWHVVGAAMAIVGANVNIILAGLAAPSTTQPVYRGLCLLLGTVGSVGLAIFVARHGGGMQGFWQRSSIYPNHVWKFLTGIHLVYLLMQSKTADAIKRE</sequence>
<feature type="transmembrane region" description="Helical" evidence="1">
    <location>
        <begin position="148"/>
        <end position="172"/>
    </location>
</feature>
<gene>
    <name evidence="2" type="ORF">CLAFUR5_08938</name>
</gene>
<feature type="transmembrane region" description="Helical" evidence="1">
    <location>
        <begin position="216"/>
        <end position="235"/>
    </location>
</feature>
<keyword evidence="1" id="KW-0812">Transmembrane</keyword>
<evidence type="ECO:0000256" key="1">
    <source>
        <dbReference type="SAM" id="Phobius"/>
    </source>
</evidence>
<organism evidence="2 3">
    <name type="scientific">Passalora fulva</name>
    <name type="common">Tomato leaf mold</name>
    <name type="synonym">Cladosporium fulvum</name>
    <dbReference type="NCBI Taxonomy" id="5499"/>
    <lineage>
        <taxon>Eukaryota</taxon>
        <taxon>Fungi</taxon>
        <taxon>Dikarya</taxon>
        <taxon>Ascomycota</taxon>
        <taxon>Pezizomycotina</taxon>
        <taxon>Dothideomycetes</taxon>
        <taxon>Dothideomycetidae</taxon>
        <taxon>Mycosphaerellales</taxon>
        <taxon>Mycosphaerellaceae</taxon>
        <taxon>Fulvia</taxon>
    </lineage>
</organism>
<feature type="transmembrane region" description="Helical" evidence="1">
    <location>
        <begin position="184"/>
        <end position="204"/>
    </location>
</feature>
<protein>
    <recommendedName>
        <fullName evidence="4">DUF998 domain-containing protein</fullName>
    </recommendedName>
</protein>
<keyword evidence="1" id="KW-0472">Membrane</keyword>
<reference evidence="2" key="2">
    <citation type="journal article" date="2022" name="Microb. Genom.">
        <title>A chromosome-scale genome assembly of the tomato pathogen Cladosporium fulvum reveals a compartmentalized genome architecture and the presence of a dispensable chromosome.</title>
        <authorList>
            <person name="Zaccaron A.Z."/>
            <person name="Chen L.H."/>
            <person name="Samaras A."/>
            <person name="Stergiopoulos I."/>
        </authorList>
    </citation>
    <scope>NUCLEOTIDE SEQUENCE</scope>
    <source>
        <strain evidence="2">Race5_Kim</strain>
    </source>
</reference>
<dbReference type="GeneID" id="71988816"/>
<evidence type="ECO:0000313" key="3">
    <source>
        <dbReference type="Proteomes" id="UP000756132"/>
    </source>
</evidence>
<keyword evidence="3" id="KW-1185">Reference proteome</keyword>
<dbReference type="OrthoDB" id="3650249at2759"/>
<name>A0A9Q8PGP9_PASFU</name>
<accession>A0A9Q8PGP9</accession>
<feature type="transmembrane region" description="Helical" evidence="1">
    <location>
        <begin position="84"/>
        <end position="104"/>
    </location>
</feature>
<feature type="transmembrane region" description="Helical" evidence="1">
    <location>
        <begin position="116"/>
        <end position="136"/>
    </location>
</feature>
<dbReference type="RefSeq" id="XP_047766453.1">
    <property type="nucleotide sequence ID" value="XM_047908086.1"/>
</dbReference>
<dbReference type="EMBL" id="CP090171">
    <property type="protein sequence ID" value="UJO22087.1"/>
    <property type="molecule type" value="Genomic_DNA"/>
</dbReference>
<dbReference type="AlphaFoldDB" id="A0A9Q8PGP9"/>